<dbReference type="Pfam" id="PF12770">
    <property type="entry name" value="CHAT"/>
    <property type="match status" value="1"/>
</dbReference>
<evidence type="ECO:0000313" key="3">
    <source>
        <dbReference type="EMBL" id="SEN18440.1"/>
    </source>
</evidence>
<dbReference type="Proteomes" id="UP000182719">
    <property type="component" value="Unassembled WGS sequence"/>
</dbReference>
<protein>
    <submittedName>
        <fullName evidence="3">CHAT domain-containing protein</fullName>
    </submittedName>
</protein>
<evidence type="ECO:0000256" key="1">
    <source>
        <dbReference type="SAM" id="Coils"/>
    </source>
</evidence>
<feature type="domain" description="CHAT" evidence="2">
    <location>
        <begin position="1007"/>
        <end position="1275"/>
    </location>
</feature>
<evidence type="ECO:0000313" key="4">
    <source>
        <dbReference type="Proteomes" id="UP000182719"/>
    </source>
</evidence>
<keyword evidence="1" id="KW-0175">Coiled coil</keyword>
<reference evidence="4" key="1">
    <citation type="submission" date="2016-10" db="EMBL/GenBank/DDBJ databases">
        <authorList>
            <person name="Varghese N."/>
            <person name="Submissions S."/>
        </authorList>
    </citation>
    <scope>NUCLEOTIDE SEQUENCE [LARGE SCALE GENOMIC DNA]</scope>
    <source>
        <strain evidence="4">DSM 17044</strain>
    </source>
</reference>
<feature type="coiled-coil region" evidence="1">
    <location>
        <begin position="245"/>
        <end position="272"/>
    </location>
</feature>
<keyword evidence="4" id="KW-1185">Reference proteome</keyword>
<accession>A0A1H8EGC7</accession>
<organism evidence="3 4">
    <name type="scientific">Stigmatella aurantiaca</name>
    <dbReference type="NCBI Taxonomy" id="41"/>
    <lineage>
        <taxon>Bacteria</taxon>
        <taxon>Pseudomonadati</taxon>
        <taxon>Myxococcota</taxon>
        <taxon>Myxococcia</taxon>
        <taxon>Myxococcales</taxon>
        <taxon>Cystobacterineae</taxon>
        <taxon>Archangiaceae</taxon>
        <taxon>Stigmatella</taxon>
    </lineage>
</organism>
<name>A0A1H8EGC7_STIAU</name>
<dbReference type="EMBL" id="FOAP01000033">
    <property type="protein sequence ID" value="SEN18440.1"/>
    <property type="molecule type" value="Genomic_DNA"/>
</dbReference>
<proteinExistence type="predicted"/>
<sequence length="1285" mass="139111">MRARPDRAEECLDWMFQSISHGSSEDHDVLAMLSALGPSGAVGPKLLERLERAISRSPGFPMLRLKVQFLSQSMEWGDGTPYTRAADALMAAARTTEERTEARFFKGTERLNALQALRPFDGRRRSILDEARQILSQAVGEADLARVPGHLRFALLISAGNAFREGHSPDIARALRMYEEARSIGAPNPFEAAKLSKVTADALLLRGGPGDAAQAMRLLGHSLGIRKGTPYYAETLMTAARAELMQSEGSEEERLLRAIDRLEEALLHCNDERNRLGLASELMGFIAQLARHRPRDVALHRRLDELGRLHPKLAQEAERAKRGQVGPLPEDMARFAQASAMHPAVVAYFEGTRPLKRSEELIAEMGLEPGSPMAKAVRAADAPAEERTPEALSARAARLSQVGEPATRPGALVARAKLLAHLAGLRRASAEEARRTAEEAEPLVRAIEVPAARHLLLLELVRVWVPMETYIHPVVDCARGAELCREVLDDSTVTDAESLDALQCLARATRYRKDGDRLAHLREAARLYEECARRYEQVGMADGAAIMRTNLAEVRAELRTGGSEPEHQAGVAAARARVAVARGPSEKAVAQGNLAVELTRLGSLRPPPEGDALLAEARRLFESMPWGDLPGRRFSVENFQTLCLAEIATRAGQRAEAIALWRKRLAGLDREAHPVEWAMTVHNLADTLLEPDRQTGTMDTRQVTEGLLWCEEALKVRTLDEFPEFHWETADTMGRGIVAVLLNWSASLPWPRELWERGEQALRGAIKAAQVRGGGERLAKSALSLLRLALAAGSPEQLESTAELAWTALDGARPFLLVDERSGFQEAVCAADVGASLGRELASRTAAGSTEGFHYVLAGESAERVLRWLARAAGAAQRALAGRVSRPSAVPEGDWVEWLEAVRQGAPGEVARALEKVRFAEPSFLRGEPDLSGTWNWLRSRPGSAAVALVGSNHGLMAAVLEHTERPRVVVAALRHDSPPVNEDAVAQALSANESGQPYRELLTWTRTNVLPPLQRLLPPSPSHLLWIPAGPMRLLAPADLWPATPMTLATRFDLEVRSFPERPRCTLLAVADPGPGKRGELKGAVKVGAQLAQLVASAGAPRALLSQGGKFGRALRLSCPGLVERPASAGDVLRELTEADVVMFLCHGGVAGPRKATLQLLDEVGSDSELALEQVGADPRRIAGASIVLLSCETGRVGDWIHRAAGLAGAFLASGARQIIAPLWEVPLGGALIVGRAVLDSLTQGGDPSLALHTLQLPESQVGGASPRHSGRAWSFKAFVHWIA</sequence>
<dbReference type="InterPro" id="IPR024983">
    <property type="entry name" value="CHAT_dom"/>
</dbReference>
<evidence type="ECO:0000259" key="2">
    <source>
        <dbReference type="Pfam" id="PF12770"/>
    </source>
</evidence>
<gene>
    <name evidence="3" type="ORF">SAMN05444354_13310</name>
</gene>